<dbReference type="GO" id="GO:0005737">
    <property type="term" value="C:cytoplasm"/>
    <property type="evidence" value="ECO:0007669"/>
    <property type="project" value="TreeGrafter"/>
</dbReference>
<keyword evidence="3" id="KW-0723">Serine/threonine-protein kinase</keyword>
<keyword evidence="5" id="KW-0547">Nucleotide-binding</keyword>
<dbReference type="GO" id="GO:0005524">
    <property type="term" value="F:ATP binding"/>
    <property type="evidence" value="ECO:0007669"/>
    <property type="project" value="UniProtKB-KW"/>
</dbReference>
<keyword evidence="10" id="KW-0812">Transmembrane</keyword>
<keyword evidence="6" id="KW-0418">Kinase</keyword>
<keyword evidence="13" id="KW-1185">Reference proteome</keyword>
<reference evidence="12 13" key="1">
    <citation type="journal article" date="2019" name="Sci. Data">
        <title>Hybrid genome assembly and annotation of Danionella translucida.</title>
        <authorList>
            <person name="Kadobianskyi M."/>
            <person name="Schulze L."/>
            <person name="Schuelke M."/>
            <person name="Judkewitz B."/>
        </authorList>
    </citation>
    <scope>NUCLEOTIDE SEQUENCE [LARGE SCALE GENOMIC DNA]</scope>
    <source>
        <strain evidence="12 13">Bolton</strain>
    </source>
</reference>
<evidence type="ECO:0000256" key="1">
    <source>
        <dbReference type="ARBA" id="ARBA00005505"/>
    </source>
</evidence>
<accession>A0A553QDV1</accession>
<name>A0A553QDV1_9TELE</name>
<evidence type="ECO:0000256" key="10">
    <source>
        <dbReference type="SAM" id="Phobius"/>
    </source>
</evidence>
<dbReference type="EMBL" id="SRMA01026066">
    <property type="protein sequence ID" value="TRY88113.1"/>
    <property type="molecule type" value="Genomic_DNA"/>
</dbReference>
<evidence type="ECO:0000256" key="8">
    <source>
        <dbReference type="ARBA" id="ARBA00047899"/>
    </source>
</evidence>
<evidence type="ECO:0000256" key="5">
    <source>
        <dbReference type="ARBA" id="ARBA00022741"/>
    </source>
</evidence>
<comment type="catalytic activity">
    <reaction evidence="9">
        <text>L-seryl-[protein] + ATP = O-phospho-L-seryl-[protein] + ADP + H(+)</text>
        <dbReference type="Rhea" id="RHEA:17989"/>
        <dbReference type="Rhea" id="RHEA-COMP:9863"/>
        <dbReference type="Rhea" id="RHEA-COMP:11604"/>
        <dbReference type="ChEBI" id="CHEBI:15378"/>
        <dbReference type="ChEBI" id="CHEBI:29999"/>
        <dbReference type="ChEBI" id="CHEBI:30616"/>
        <dbReference type="ChEBI" id="CHEBI:83421"/>
        <dbReference type="ChEBI" id="CHEBI:456216"/>
        <dbReference type="EC" id="2.7.11.1"/>
    </reaction>
</comment>
<dbReference type="Pfam" id="PF00069">
    <property type="entry name" value="Pkinase"/>
    <property type="match status" value="1"/>
</dbReference>
<evidence type="ECO:0000256" key="9">
    <source>
        <dbReference type="ARBA" id="ARBA00048679"/>
    </source>
</evidence>
<dbReference type="GO" id="GO:0004674">
    <property type="term" value="F:protein serine/threonine kinase activity"/>
    <property type="evidence" value="ECO:0007669"/>
    <property type="project" value="UniProtKB-KW"/>
</dbReference>
<evidence type="ECO:0000256" key="6">
    <source>
        <dbReference type="ARBA" id="ARBA00022777"/>
    </source>
</evidence>
<sequence length="80" mass="9534">MRGRYHGRPATVWSLGVLLFLMLCGHFPNLRELVCIQRGMWCPPHLSSNCCHLIQHLLQIQPQERIDLEEIRQHMWFVEN</sequence>
<dbReference type="Proteomes" id="UP000316079">
    <property type="component" value="Unassembled WGS sequence"/>
</dbReference>
<evidence type="ECO:0000313" key="12">
    <source>
        <dbReference type="EMBL" id="TRY88113.1"/>
    </source>
</evidence>
<dbReference type="STRING" id="623744.A0A553QDV1"/>
<evidence type="ECO:0000256" key="7">
    <source>
        <dbReference type="ARBA" id="ARBA00022840"/>
    </source>
</evidence>
<feature type="transmembrane region" description="Helical" evidence="10">
    <location>
        <begin position="12"/>
        <end position="30"/>
    </location>
</feature>
<dbReference type="PANTHER" id="PTHR22984:SF11">
    <property type="entry name" value="AURORA KINASE-RELATED"/>
    <property type="match status" value="1"/>
</dbReference>
<organism evidence="12 13">
    <name type="scientific">Danionella cerebrum</name>
    <dbReference type="NCBI Taxonomy" id="2873325"/>
    <lineage>
        <taxon>Eukaryota</taxon>
        <taxon>Metazoa</taxon>
        <taxon>Chordata</taxon>
        <taxon>Craniata</taxon>
        <taxon>Vertebrata</taxon>
        <taxon>Euteleostomi</taxon>
        <taxon>Actinopterygii</taxon>
        <taxon>Neopterygii</taxon>
        <taxon>Teleostei</taxon>
        <taxon>Ostariophysi</taxon>
        <taxon>Cypriniformes</taxon>
        <taxon>Danionidae</taxon>
        <taxon>Danioninae</taxon>
        <taxon>Danionella</taxon>
    </lineage>
</organism>
<comment type="caution">
    <text evidence="12">The sequence shown here is derived from an EMBL/GenBank/DDBJ whole genome shotgun (WGS) entry which is preliminary data.</text>
</comment>
<comment type="similarity">
    <text evidence="1">Belongs to the protein kinase superfamily. CAMK Ser/Thr protein kinase family. PIM subfamily.</text>
</comment>
<feature type="domain" description="Protein kinase" evidence="11">
    <location>
        <begin position="1"/>
        <end position="77"/>
    </location>
</feature>
<dbReference type="InterPro" id="IPR011009">
    <property type="entry name" value="Kinase-like_dom_sf"/>
</dbReference>
<gene>
    <name evidence="12" type="ORF">DNTS_031494</name>
</gene>
<keyword evidence="7" id="KW-0067">ATP-binding</keyword>
<keyword evidence="10" id="KW-0472">Membrane</keyword>
<evidence type="ECO:0000259" key="11">
    <source>
        <dbReference type="PROSITE" id="PS50011"/>
    </source>
</evidence>
<evidence type="ECO:0000313" key="13">
    <source>
        <dbReference type="Proteomes" id="UP000316079"/>
    </source>
</evidence>
<proteinExistence type="inferred from homology"/>
<dbReference type="Gene3D" id="1.10.510.10">
    <property type="entry name" value="Transferase(Phosphotransferase) domain 1"/>
    <property type="match status" value="1"/>
</dbReference>
<dbReference type="InterPro" id="IPR051138">
    <property type="entry name" value="PIM_Ser/Thr_kinase"/>
</dbReference>
<protein>
    <recommendedName>
        <fullName evidence="2">non-specific serine/threonine protein kinase</fullName>
        <ecNumber evidence="2">2.7.11.1</ecNumber>
    </recommendedName>
</protein>
<dbReference type="GO" id="GO:0007346">
    <property type="term" value="P:regulation of mitotic cell cycle"/>
    <property type="evidence" value="ECO:0007669"/>
    <property type="project" value="TreeGrafter"/>
</dbReference>
<dbReference type="EC" id="2.7.11.1" evidence="2"/>
<evidence type="ECO:0000256" key="2">
    <source>
        <dbReference type="ARBA" id="ARBA00012513"/>
    </source>
</evidence>
<keyword evidence="4" id="KW-0808">Transferase</keyword>
<dbReference type="PANTHER" id="PTHR22984">
    <property type="entry name" value="SERINE/THREONINE-PROTEIN KINASE PIM"/>
    <property type="match status" value="1"/>
</dbReference>
<dbReference type="GO" id="GO:0043066">
    <property type="term" value="P:negative regulation of apoptotic process"/>
    <property type="evidence" value="ECO:0007669"/>
    <property type="project" value="TreeGrafter"/>
</dbReference>
<comment type="catalytic activity">
    <reaction evidence="8">
        <text>L-threonyl-[protein] + ATP = O-phospho-L-threonyl-[protein] + ADP + H(+)</text>
        <dbReference type="Rhea" id="RHEA:46608"/>
        <dbReference type="Rhea" id="RHEA-COMP:11060"/>
        <dbReference type="Rhea" id="RHEA-COMP:11605"/>
        <dbReference type="ChEBI" id="CHEBI:15378"/>
        <dbReference type="ChEBI" id="CHEBI:30013"/>
        <dbReference type="ChEBI" id="CHEBI:30616"/>
        <dbReference type="ChEBI" id="CHEBI:61977"/>
        <dbReference type="ChEBI" id="CHEBI:456216"/>
        <dbReference type="EC" id="2.7.11.1"/>
    </reaction>
</comment>
<evidence type="ECO:0000256" key="4">
    <source>
        <dbReference type="ARBA" id="ARBA00022679"/>
    </source>
</evidence>
<evidence type="ECO:0000256" key="3">
    <source>
        <dbReference type="ARBA" id="ARBA00022527"/>
    </source>
</evidence>
<keyword evidence="10" id="KW-1133">Transmembrane helix</keyword>
<dbReference type="SUPFAM" id="SSF56112">
    <property type="entry name" value="Protein kinase-like (PK-like)"/>
    <property type="match status" value="1"/>
</dbReference>
<dbReference type="AlphaFoldDB" id="A0A553QDV1"/>
<dbReference type="InterPro" id="IPR000719">
    <property type="entry name" value="Prot_kinase_dom"/>
</dbReference>
<dbReference type="OrthoDB" id="10252171at2759"/>
<dbReference type="PROSITE" id="PS50011">
    <property type="entry name" value="PROTEIN_KINASE_DOM"/>
    <property type="match status" value="1"/>
</dbReference>